<sequence>NPTNPTNPNLSTNNDSNEIYSQSVINEKLSLSSVQQVNGDVLLDYFDKTGNTKSANVMIRTSEKEIFAGTFYTSNFKTAINDVSGTPYYMDVIIDHKIYGIVKSSIFNSGTSADYKVIGMFAKQ</sequence>
<dbReference type="AlphaFoldDB" id="S2E773"/>
<accession>S2E773</accession>
<proteinExistence type="predicted"/>
<comment type="caution">
    <text evidence="1">The sequence shown here is derived from an EMBL/GenBank/DDBJ whole genome shotgun (WGS) entry which is preliminary data.</text>
</comment>
<organism evidence="1 2">
    <name type="scientific">Candidatus Nitrosarchaeum limnium BG20</name>
    <dbReference type="NCBI Taxonomy" id="859192"/>
    <lineage>
        <taxon>Archaea</taxon>
        <taxon>Nitrososphaerota</taxon>
        <taxon>Nitrososphaeria</taxon>
        <taxon>Nitrosopumilales</taxon>
        <taxon>Nitrosopumilaceae</taxon>
        <taxon>Nitrosarchaeum</taxon>
    </lineage>
</organism>
<gene>
    <name evidence="1" type="ORF">BG20_I1161</name>
</gene>
<dbReference type="Proteomes" id="UP000014065">
    <property type="component" value="Unassembled WGS sequence"/>
</dbReference>
<keyword evidence="2" id="KW-1185">Reference proteome</keyword>
<protein>
    <submittedName>
        <fullName evidence="1">Uncharacterized protein</fullName>
    </submittedName>
</protein>
<name>S2E773_9ARCH</name>
<feature type="non-terminal residue" evidence="1">
    <location>
        <position position="1"/>
    </location>
</feature>
<evidence type="ECO:0000313" key="1">
    <source>
        <dbReference type="EMBL" id="EPA06553.1"/>
    </source>
</evidence>
<dbReference type="EMBL" id="AHJG01000035">
    <property type="protein sequence ID" value="EPA06553.1"/>
    <property type="molecule type" value="Genomic_DNA"/>
</dbReference>
<evidence type="ECO:0000313" key="2">
    <source>
        <dbReference type="Proteomes" id="UP000014065"/>
    </source>
</evidence>
<reference evidence="1 2" key="1">
    <citation type="journal article" date="2012" name="J. Bacteriol.">
        <title>Genome Sequence of "Candidatus Nitrosoarchaeum limnia" BG20, a Low-Salinity Ammonia-Oxidizing Archaeon from the San Francisco Bay Estuary.</title>
        <authorList>
            <person name="Mosier A.C."/>
            <person name="Allen E.E."/>
            <person name="Kim M."/>
            <person name="Ferriera S."/>
            <person name="Francis C.A."/>
        </authorList>
    </citation>
    <scope>NUCLEOTIDE SEQUENCE [LARGE SCALE GENOMIC DNA]</scope>
    <source>
        <strain evidence="1 2">BG20</strain>
    </source>
</reference>